<dbReference type="InterPro" id="IPR011990">
    <property type="entry name" value="TPR-like_helical_dom_sf"/>
</dbReference>
<dbReference type="Pfam" id="PF13432">
    <property type="entry name" value="TPR_16"/>
    <property type="match status" value="1"/>
</dbReference>
<evidence type="ECO:0000256" key="1">
    <source>
        <dbReference type="PROSITE-ProRule" id="PRU00339"/>
    </source>
</evidence>
<dbReference type="Gene3D" id="1.25.40.10">
    <property type="entry name" value="Tetratricopeptide repeat domain"/>
    <property type="match status" value="1"/>
</dbReference>
<dbReference type="Proteomes" id="UP000305517">
    <property type="component" value="Unassembled WGS sequence"/>
</dbReference>
<dbReference type="PROSITE" id="PS50005">
    <property type="entry name" value="TPR"/>
    <property type="match status" value="1"/>
</dbReference>
<dbReference type="Pfam" id="PF13174">
    <property type="entry name" value="TPR_6"/>
    <property type="match status" value="1"/>
</dbReference>
<evidence type="ECO:0000313" key="3">
    <source>
        <dbReference type="EMBL" id="TLM95625.1"/>
    </source>
</evidence>
<feature type="transmembrane region" description="Helical" evidence="2">
    <location>
        <begin position="25"/>
        <end position="46"/>
    </location>
</feature>
<keyword evidence="2" id="KW-0472">Membrane</keyword>
<dbReference type="OrthoDB" id="9808622at2"/>
<organism evidence="3 4">
    <name type="scientific">Hymenobacter jeollabukensis</name>
    <dbReference type="NCBI Taxonomy" id="2025313"/>
    <lineage>
        <taxon>Bacteria</taxon>
        <taxon>Pseudomonadati</taxon>
        <taxon>Bacteroidota</taxon>
        <taxon>Cytophagia</taxon>
        <taxon>Cytophagales</taxon>
        <taxon>Hymenobacteraceae</taxon>
        <taxon>Hymenobacter</taxon>
    </lineage>
</organism>
<protein>
    <submittedName>
        <fullName evidence="3">Cytochrome C biosynthesis protein</fullName>
    </submittedName>
</protein>
<sequence>MLEDPNALANRLEDSELFVRRNKNIVFGLLAALVLAVVGGFGYYTWRQSQDDKAQATMFQAVNYWEADSLRKALKGDGQAPGLEAVASEYGGTKAGNLANFYAGAASLKDGKYQQAIDYLEDFSSDDLLLQARAYALIGDANMELKKYKEAADYYQKAADYKANEYFTPGYLMKLAVAKEMQKDYAAAGTAYDKIVNDYPLSPEANEAKIYQARDKALTGK</sequence>
<proteinExistence type="predicted"/>
<evidence type="ECO:0000256" key="2">
    <source>
        <dbReference type="SAM" id="Phobius"/>
    </source>
</evidence>
<comment type="caution">
    <text evidence="3">The sequence shown here is derived from an EMBL/GenBank/DDBJ whole genome shotgun (WGS) entry which is preliminary data.</text>
</comment>
<keyword evidence="4" id="KW-1185">Reference proteome</keyword>
<gene>
    <name evidence="3" type="ORF">FDY95_04755</name>
</gene>
<accession>A0A5R8WW16</accession>
<dbReference type="InterPro" id="IPR019734">
    <property type="entry name" value="TPR_rpt"/>
</dbReference>
<dbReference type="AlphaFoldDB" id="A0A5R8WW16"/>
<keyword evidence="1" id="KW-0802">TPR repeat</keyword>
<reference evidence="3 4" key="1">
    <citation type="submission" date="2019-05" db="EMBL/GenBank/DDBJ databases">
        <title>Hymenobacter edaphi sp. nov., isolated from abandoned arsenic-contaminated farmland soil.</title>
        <authorList>
            <person name="Nie L."/>
        </authorList>
    </citation>
    <scope>NUCLEOTIDE SEQUENCE [LARGE SCALE GENOMIC DNA]</scope>
    <source>
        <strain evidence="3 4">1-3-3-8</strain>
    </source>
</reference>
<keyword evidence="2" id="KW-0812">Transmembrane</keyword>
<name>A0A5R8WW16_9BACT</name>
<evidence type="ECO:0000313" key="4">
    <source>
        <dbReference type="Proteomes" id="UP000305517"/>
    </source>
</evidence>
<dbReference type="SUPFAM" id="SSF48452">
    <property type="entry name" value="TPR-like"/>
    <property type="match status" value="1"/>
</dbReference>
<dbReference type="EMBL" id="VAJM01000002">
    <property type="protein sequence ID" value="TLM95625.1"/>
    <property type="molecule type" value="Genomic_DNA"/>
</dbReference>
<feature type="repeat" description="TPR" evidence="1">
    <location>
        <begin position="132"/>
        <end position="165"/>
    </location>
</feature>
<keyword evidence="2" id="KW-1133">Transmembrane helix</keyword>